<organism evidence="1">
    <name type="scientific">Tanacetum cinerariifolium</name>
    <name type="common">Dalmatian daisy</name>
    <name type="synonym">Chrysanthemum cinerariifolium</name>
    <dbReference type="NCBI Taxonomy" id="118510"/>
    <lineage>
        <taxon>Eukaryota</taxon>
        <taxon>Viridiplantae</taxon>
        <taxon>Streptophyta</taxon>
        <taxon>Embryophyta</taxon>
        <taxon>Tracheophyta</taxon>
        <taxon>Spermatophyta</taxon>
        <taxon>Magnoliopsida</taxon>
        <taxon>eudicotyledons</taxon>
        <taxon>Gunneridae</taxon>
        <taxon>Pentapetalae</taxon>
        <taxon>asterids</taxon>
        <taxon>campanulids</taxon>
        <taxon>Asterales</taxon>
        <taxon>Asteraceae</taxon>
        <taxon>Asteroideae</taxon>
        <taxon>Anthemideae</taxon>
        <taxon>Anthemidinae</taxon>
        <taxon>Tanacetum</taxon>
    </lineage>
</organism>
<dbReference type="AlphaFoldDB" id="A0A6L2LLZ2"/>
<name>A0A6L2LLZ2_TANCI</name>
<reference evidence="1" key="1">
    <citation type="journal article" date="2019" name="Sci. Rep.">
        <title>Draft genome of Tanacetum cinerariifolium, the natural source of mosquito coil.</title>
        <authorList>
            <person name="Yamashiro T."/>
            <person name="Shiraishi A."/>
            <person name="Satake H."/>
            <person name="Nakayama K."/>
        </authorList>
    </citation>
    <scope>NUCLEOTIDE SEQUENCE</scope>
</reference>
<accession>A0A6L2LLZ2</accession>
<proteinExistence type="predicted"/>
<dbReference type="PANTHER" id="PTHR33067:SF9">
    <property type="entry name" value="RNA-DIRECTED DNA POLYMERASE"/>
    <property type="match status" value="1"/>
</dbReference>
<gene>
    <name evidence="1" type="ORF">Tci_033173</name>
</gene>
<dbReference type="PANTHER" id="PTHR33067">
    <property type="entry name" value="RNA-DIRECTED DNA POLYMERASE-RELATED"/>
    <property type="match status" value="1"/>
</dbReference>
<evidence type="ECO:0008006" key="2">
    <source>
        <dbReference type="Google" id="ProtNLM"/>
    </source>
</evidence>
<dbReference type="EMBL" id="BKCJ010004464">
    <property type="protein sequence ID" value="GEU61195.1"/>
    <property type="molecule type" value="Genomic_DNA"/>
</dbReference>
<evidence type="ECO:0000313" key="1">
    <source>
        <dbReference type="EMBL" id="GEU61195.1"/>
    </source>
</evidence>
<comment type="caution">
    <text evidence="1">The sequence shown here is derived from an EMBL/GenBank/DDBJ whole genome shotgun (WGS) entry which is preliminary data.</text>
</comment>
<protein>
    <recommendedName>
        <fullName evidence="2">Reverse transcriptase domain-containing protein</fullName>
    </recommendedName>
</protein>
<sequence length="527" mass="61107">MGEVDVDTLTIKQYIMLTQGNQAPCMVKIEFGGMMEKDTENINIAEYMEYEVEMKKQSSRDALSYLPIKYEITEISSFNRNKSRVLGCARHFDDSKINAYYNLPSLLPCFKPVQPHTKDRDGKHMCGQDKENEEDALIAILKSLVGKCKAVYNNKGTQIETYLHETNEVQGVSFVADDKEWDISRALPCQLLPKELNLGSFTLPCSIGSLNLYAMVDLETSVNVMPKLIFKHLKLANLKKLTWRFVATIHAQIDIFKREISLGIGEDIVNFDMDRGVCHSRILVEKIYMANSIHEEEYFNPFEIKDDVFSYESPTCLLFEQCTQSCDNESVDTLNSADNMHELKDIHVDMDYEIWPTCNSNLSFCSGYDVIYEKRIRGRRAMGKWYQKEDYKPLFVKIETFEVKCKEMEFEVSPTRFHVATKWLKRLVSYAKSNHDSYEKGIPVFEQETRDLDMEIMQIKELKANYDVTTPQELLRNQVNEGISQHLSYSVNASSCLRRNQHRQRRMTYPSHLYGITSTQVLRCNTI</sequence>